<gene>
    <name evidence="1" type="ORF">D1093_00595</name>
</gene>
<keyword evidence="2" id="KW-1185">Reference proteome</keyword>
<evidence type="ECO:0000313" key="1">
    <source>
        <dbReference type="EMBL" id="QEE08179.1"/>
    </source>
</evidence>
<dbReference type="EMBL" id="CP031843">
    <property type="protein sequence ID" value="QEE08179.1"/>
    <property type="molecule type" value="Genomic_DNA"/>
</dbReference>
<evidence type="ECO:0000313" key="2">
    <source>
        <dbReference type="Proteomes" id="UP000321940"/>
    </source>
</evidence>
<organism evidence="1 2">
    <name type="scientific">Bartonella kosoyi</name>
    <dbReference type="NCBI Taxonomy" id="2133959"/>
    <lineage>
        <taxon>Bacteria</taxon>
        <taxon>Pseudomonadati</taxon>
        <taxon>Pseudomonadota</taxon>
        <taxon>Alphaproteobacteria</taxon>
        <taxon>Hyphomicrobiales</taxon>
        <taxon>Bartonellaceae</taxon>
        <taxon>Bartonella</taxon>
    </lineage>
</organism>
<reference evidence="1 2" key="1">
    <citation type="journal article" date="2020" name="Int. J. Syst. Evol. Microbiol.">
        <title>Bartonella kosoyi sp. nov. and Bartonella krasnovii sp. nov., two novel species closely related to the zoonotic Bartonella elizabethae, isolated from black rats and wild desert rodent-fleas.</title>
        <authorList>
            <person name="Gutierrez R."/>
            <person name="Shalit T."/>
            <person name="Markus B."/>
            <person name="Yuan C."/>
            <person name="Nachum-Biala Y."/>
            <person name="Elad D."/>
            <person name="Harrus S."/>
        </authorList>
    </citation>
    <scope>NUCLEOTIDE SEQUENCE [LARGE SCALE GENOMIC DNA]</scope>
    <source>
        <strain evidence="1 2">Tel Aviv</strain>
    </source>
</reference>
<dbReference type="Proteomes" id="UP000321940">
    <property type="component" value="Chromosome"/>
</dbReference>
<accession>A0A5B9CU52</accession>
<dbReference type="AlphaFoldDB" id="A0A5B9CU52"/>
<name>A0A5B9CU52_9HYPH</name>
<sequence>MRAVGLLLIKRKDGGSMAVYRLHGCCREMEILHFLQFCSFRSLMEADFSCKAEHSQSSIPKKEYHYGYFHLIV</sequence>
<protein>
    <submittedName>
        <fullName evidence="1">Uncharacterized protein</fullName>
    </submittedName>
</protein>
<dbReference type="KEGG" id="bky:D1093_00595"/>
<proteinExistence type="predicted"/>